<dbReference type="KEGG" id="salh:HMF8227_00191"/>
<name>A0A2S2DZB9_9ALTE</name>
<dbReference type="AlphaFoldDB" id="A0A2S2DZB9"/>
<gene>
    <name evidence="3" type="primary">pcaD</name>
    <name evidence="3" type="ORF">HMF8227_00191</name>
</gene>
<dbReference type="Gene3D" id="3.40.50.1820">
    <property type="entry name" value="alpha/beta hydrolase"/>
    <property type="match status" value="1"/>
</dbReference>
<reference evidence="3 4" key="1">
    <citation type="submission" date="2018-05" db="EMBL/GenBank/DDBJ databases">
        <title>Salinimonas sp. HMF8227 Genome sequencing and assembly.</title>
        <authorList>
            <person name="Kang H."/>
            <person name="Kang J."/>
            <person name="Cha I."/>
            <person name="Kim H."/>
            <person name="Joh K."/>
        </authorList>
    </citation>
    <scope>NUCLEOTIDE SEQUENCE [LARGE SCALE GENOMIC DNA]</scope>
    <source>
        <strain evidence="3 4">HMF8227</strain>
    </source>
</reference>
<dbReference type="PANTHER" id="PTHR43798">
    <property type="entry name" value="MONOACYLGLYCEROL LIPASE"/>
    <property type="match status" value="1"/>
</dbReference>
<dbReference type="GO" id="GO:0016020">
    <property type="term" value="C:membrane"/>
    <property type="evidence" value="ECO:0007669"/>
    <property type="project" value="TreeGrafter"/>
</dbReference>
<dbReference type="EC" id="3.1.1.24" evidence="3"/>
<organism evidence="3 4">
    <name type="scientific">Saliniradius amylolyticus</name>
    <dbReference type="NCBI Taxonomy" id="2183582"/>
    <lineage>
        <taxon>Bacteria</taxon>
        <taxon>Pseudomonadati</taxon>
        <taxon>Pseudomonadota</taxon>
        <taxon>Gammaproteobacteria</taxon>
        <taxon>Alteromonadales</taxon>
        <taxon>Alteromonadaceae</taxon>
        <taxon>Saliniradius</taxon>
    </lineage>
</organism>
<keyword evidence="4" id="KW-1185">Reference proteome</keyword>
<feature type="chain" id="PRO_5015633631" evidence="1">
    <location>
        <begin position="20"/>
        <end position="268"/>
    </location>
</feature>
<dbReference type="PANTHER" id="PTHR43798:SF33">
    <property type="entry name" value="HYDROLASE, PUTATIVE (AFU_ORTHOLOGUE AFUA_2G14860)-RELATED"/>
    <property type="match status" value="1"/>
</dbReference>
<dbReference type="OrthoDB" id="5724113at2"/>
<feature type="signal peptide" evidence="1">
    <location>
        <begin position="1"/>
        <end position="19"/>
    </location>
</feature>
<protein>
    <submittedName>
        <fullName evidence="3">3-oxoadipate enol-lactonase</fullName>
        <ecNumber evidence="3">3.1.1.24</ecNumber>
    </submittedName>
</protein>
<dbReference type="GO" id="GO:0047570">
    <property type="term" value="F:3-oxoadipate enol-lactonase activity"/>
    <property type="evidence" value="ECO:0007669"/>
    <property type="project" value="UniProtKB-EC"/>
</dbReference>
<dbReference type="RefSeq" id="WP_109338393.1">
    <property type="nucleotide sequence ID" value="NZ_CP029347.1"/>
</dbReference>
<dbReference type="InterPro" id="IPR050266">
    <property type="entry name" value="AB_hydrolase_sf"/>
</dbReference>
<dbReference type="InterPro" id="IPR029058">
    <property type="entry name" value="AB_hydrolase_fold"/>
</dbReference>
<accession>A0A2S2DZB9</accession>
<evidence type="ECO:0000313" key="3">
    <source>
        <dbReference type="EMBL" id="AWL10699.1"/>
    </source>
</evidence>
<evidence type="ECO:0000256" key="1">
    <source>
        <dbReference type="SAM" id="SignalP"/>
    </source>
</evidence>
<sequence length="268" mass="29525">MLRLILALLLLAVVKVACASSTLTIDGKAIEYEVKGDGPIPVLFDAGALMGMAGWDSVWEQLPSNITAIRFSRLGEGESDACTGKRSRQDYVAEVDKVLTALDIERPFVYVGHSFGGITARQFSAAHRGEVSAMLLLDPYNPHDVDILKQLDPVDGPRQIQAVKQADYEAGAGKWCFLDIIWDKTESLGYEAIGDLPVTLIAAAKVPAEPRNLFESAEGRKLWGQYQSDWVQAFPRGRAVLAEQSSHYVQDDVPELVVEELKRLLQRL</sequence>
<dbReference type="Proteomes" id="UP000245728">
    <property type="component" value="Chromosome"/>
</dbReference>
<dbReference type="InterPro" id="IPR000073">
    <property type="entry name" value="AB_hydrolase_1"/>
</dbReference>
<dbReference type="EMBL" id="CP029347">
    <property type="protein sequence ID" value="AWL10699.1"/>
    <property type="molecule type" value="Genomic_DNA"/>
</dbReference>
<proteinExistence type="predicted"/>
<keyword evidence="3" id="KW-0378">Hydrolase</keyword>
<evidence type="ECO:0000259" key="2">
    <source>
        <dbReference type="Pfam" id="PF12697"/>
    </source>
</evidence>
<dbReference type="Pfam" id="PF12697">
    <property type="entry name" value="Abhydrolase_6"/>
    <property type="match status" value="1"/>
</dbReference>
<evidence type="ECO:0000313" key="4">
    <source>
        <dbReference type="Proteomes" id="UP000245728"/>
    </source>
</evidence>
<keyword evidence="1" id="KW-0732">Signal</keyword>
<feature type="domain" description="AB hydrolase-1" evidence="2">
    <location>
        <begin position="47"/>
        <end position="259"/>
    </location>
</feature>
<dbReference type="SUPFAM" id="SSF53474">
    <property type="entry name" value="alpha/beta-Hydrolases"/>
    <property type="match status" value="1"/>
</dbReference>